<dbReference type="PROSITE" id="PS50887">
    <property type="entry name" value="GGDEF"/>
    <property type="match status" value="1"/>
</dbReference>
<accession>A0A1H9T8R3</accession>
<feature type="domain" description="GGDEF" evidence="2">
    <location>
        <begin position="56"/>
        <end position="180"/>
    </location>
</feature>
<dbReference type="Gene3D" id="3.20.20.450">
    <property type="entry name" value="EAL domain"/>
    <property type="match status" value="1"/>
</dbReference>
<name>A0A1H9T8R3_BUTFI</name>
<dbReference type="SUPFAM" id="SSF55073">
    <property type="entry name" value="Nucleotide cyclase"/>
    <property type="match status" value="1"/>
</dbReference>
<evidence type="ECO:0000313" key="3">
    <source>
        <dbReference type="EMBL" id="SER93179.1"/>
    </source>
</evidence>
<dbReference type="OrthoDB" id="9805474at2"/>
<dbReference type="AlphaFoldDB" id="A0A1H9T8R3"/>
<dbReference type="Pfam" id="PF00563">
    <property type="entry name" value="EAL"/>
    <property type="match status" value="1"/>
</dbReference>
<dbReference type="InterPro" id="IPR035919">
    <property type="entry name" value="EAL_sf"/>
</dbReference>
<dbReference type="RefSeq" id="WP_074756474.1">
    <property type="nucleotide sequence ID" value="NZ_FOGJ01000014.1"/>
</dbReference>
<dbReference type="PANTHER" id="PTHR33121">
    <property type="entry name" value="CYCLIC DI-GMP PHOSPHODIESTERASE PDEF"/>
    <property type="match status" value="1"/>
</dbReference>
<protein>
    <submittedName>
        <fullName evidence="3">Diguanylate cyclase (GGDEF) domain-containing protein</fullName>
    </submittedName>
</protein>
<dbReference type="CDD" id="cd01948">
    <property type="entry name" value="EAL"/>
    <property type="match status" value="1"/>
</dbReference>
<dbReference type="GO" id="GO:0071111">
    <property type="term" value="F:cyclic-guanylate-specific phosphodiesterase activity"/>
    <property type="evidence" value="ECO:0007669"/>
    <property type="project" value="InterPro"/>
</dbReference>
<evidence type="ECO:0000259" key="1">
    <source>
        <dbReference type="PROSITE" id="PS50883"/>
    </source>
</evidence>
<sequence length="742" mass="86801">MPDIKCVTDRNNFDYDLYTRMYKSSETDPLTGLLSISSFRRISKTILGEVRKHDSRNIVFIYIDIRDFKGINEEFGFEQGDEVLKSFGTIIKEVFYGRSCSHFLADHFVVMCFEDEALRGIEEVQRALHEMYTFREIMFDAGIYRLEDVHESVMNACDRAKDAMDAIKGVYSQNVRFYDDELGLKIRRKRYIINELDNAIANGNIQAWLQPIMRTLSGRLAGVEALARWNDPIYGFMNPAEFIGILEECKQIYKLDIAIVRAACRNFNRWYSQYGTAVPFSVNLSRIDFEMCDIFSEIKKAASEYDVDPKYIRIEITESVLMREPEFMKEVIAKFHEAGYEVWMDDFGSGFSSLNVMKEFDFDLIKIDMSFLRTFDDKSHIIIPAIINISKKLGKKTLAEGVETNEHVDALREWGCDMMQGYLYHKPVPPDDEYIHIFGQNPETAETDHDRKFYGEVSYANVLDSSIFSKIVRPDGTKMRTSRAVAIVELKDDMFKLMYTNEAFRYTISQVDIDSVELAQKYLNDNRRQYYHKMRELFHSLSSDNEYVAQDFILSGELCVIRAKFIARDTEEDNDRIMGIITLENISRSPYLKEQKMVDYALRDIVKIFERIDLWHIDENYAEVVYNSANFFVKAGKPALDYGMEMFIQKEVYPKDSARYRQFMNYKTILDRIHSSGMGFVSENFRFRDKNDRDKFIWKTFIMVDASTHDERRVYACIRPSDSPARMNGYQSFLENKGDTLS</sequence>
<dbReference type="InterPro" id="IPR050706">
    <property type="entry name" value="Cyclic-di-GMP_PDE-like"/>
</dbReference>
<evidence type="ECO:0000259" key="2">
    <source>
        <dbReference type="PROSITE" id="PS50887"/>
    </source>
</evidence>
<feature type="domain" description="EAL" evidence="1">
    <location>
        <begin position="189"/>
        <end position="441"/>
    </location>
</feature>
<evidence type="ECO:0000313" key="4">
    <source>
        <dbReference type="Proteomes" id="UP000182584"/>
    </source>
</evidence>
<reference evidence="3 4" key="1">
    <citation type="submission" date="2016-10" db="EMBL/GenBank/DDBJ databases">
        <authorList>
            <person name="de Groot N.N."/>
        </authorList>
    </citation>
    <scope>NUCLEOTIDE SEQUENCE [LARGE SCALE GENOMIC DNA]</scope>
    <source>
        <strain evidence="3 4">AR40</strain>
    </source>
</reference>
<dbReference type="EMBL" id="FOGJ01000014">
    <property type="protein sequence ID" value="SER93179.1"/>
    <property type="molecule type" value="Genomic_DNA"/>
</dbReference>
<dbReference type="InterPro" id="IPR000160">
    <property type="entry name" value="GGDEF_dom"/>
</dbReference>
<dbReference type="PROSITE" id="PS50883">
    <property type="entry name" value="EAL"/>
    <property type="match status" value="1"/>
</dbReference>
<dbReference type="NCBIfam" id="TIGR00254">
    <property type="entry name" value="GGDEF"/>
    <property type="match status" value="1"/>
</dbReference>
<proteinExistence type="predicted"/>
<dbReference type="eggNOG" id="COG2200">
    <property type="taxonomic scope" value="Bacteria"/>
</dbReference>
<dbReference type="SMART" id="SM00052">
    <property type="entry name" value="EAL"/>
    <property type="match status" value="1"/>
</dbReference>
<dbReference type="Proteomes" id="UP000182584">
    <property type="component" value="Unassembled WGS sequence"/>
</dbReference>
<organism evidence="3 4">
    <name type="scientific">Butyrivibrio fibrisolvens</name>
    <dbReference type="NCBI Taxonomy" id="831"/>
    <lineage>
        <taxon>Bacteria</taxon>
        <taxon>Bacillati</taxon>
        <taxon>Bacillota</taxon>
        <taxon>Clostridia</taxon>
        <taxon>Lachnospirales</taxon>
        <taxon>Lachnospiraceae</taxon>
        <taxon>Butyrivibrio</taxon>
    </lineage>
</organism>
<dbReference type="Pfam" id="PF00990">
    <property type="entry name" value="GGDEF"/>
    <property type="match status" value="1"/>
</dbReference>
<dbReference type="InterPro" id="IPR029787">
    <property type="entry name" value="Nucleotide_cyclase"/>
</dbReference>
<dbReference type="InterPro" id="IPR001633">
    <property type="entry name" value="EAL_dom"/>
</dbReference>
<dbReference type="InterPro" id="IPR043128">
    <property type="entry name" value="Rev_trsase/Diguanyl_cyclase"/>
</dbReference>
<gene>
    <name evidence="3" type="ORF">SAMN04487884_11410</name>
</gene>
<dbReference type="Gene3D" id="3.30.70.270">
    <property type="match status" value="1"/>
</dbReference>
<dbReference type="SUPFAM" id="SSF141868">
    <property type="entry name" value="EAL domain-like"/>
    <property type="match status" value="1"/>
</dbReference>
<dbReference type="SMART" id="SM00267">
    <property type="entry name" value="GGDEF"/>
    <property type="match status" value="1"/>
</dbReference>
<dbReference type="PANTHER" id="PTHR33121:SF71">
    <property type="entry name" value="OXYGEN SENSOR PROTEIN DOSP"/>
    <property type="match status" value="1"/>
</dbReference>